<reference evidence="2" key="3">
    <citation type="submission" date="2025-09" db="UniProtKB">
        <authorList>
            <consortium name="Ensembl"/>
        </authorList>
    </citation>
    <scope>IDENTIFICATION</scope>
</reference>
<dbReference type="InParanoid" id="A0A3P8UL92"/>
<evidence type="ECO:0000256" key="1">
    <source>
        <dbReference type="SAM" id="MobiDB-lite"/>
    </source>
</evidence>
<feature type="region of interest" description="Disordered" evidence="1">
    <location>
        <begin position="1"/>
        <end position="31"/>
    </location>
</feature>
<feature type="compositionally biased region" description="Basic residues" evidence="1">
    <location>
        <begin position="83"/>
        <end position="93"/>
    </location>
</feature>
<dbReference type="Proteomes" id="UP000265120">
    <property type="component" value="Chromosome 2"/>
</dbReference>
<keyword evidence="3" id="KW-1185">Reference proteome</keyword>
<dbReference type="AlphaFoldDB" id="A0A3P8UL92"/>
<evidence type="ECO:0000313" key="3">
    <source>
        <dbReference type="Proteomes" id="UP000265120"/>
    </source>
</evidence>
<dbReference type="Ensembl" id="ENSCSET00000002660.1">
    <property type="protein sequence ID" value="ENSCSEP00000002619.1"/>
    <property type="gene ID" value="ENSCSEG00000001739.1"/>
</dbReference>
<name>A0A3P8UL92_CYNSE</name>
<accession>A0A3P8UL92</accession>
<organism evidence="2 3">
    <name type="scientific">Cynoglossus semilaevis</name>
    <name type="common">Tongue sole</name>
    <dbReference type="NCBI Taxonomy" id="244447"/>
    <lineage>
        <taxon>Eukaryota</taxon>
        <taxon>Metazoa</taxon>
        <taxon>Chordata</taxon>
        <taxon>Craniata</taxon>
        <taxon>Vertebrata</taxon>
        <taxon>Euteleostomi</taxon>
        <taxon>Actinopterygii</taxon>
        <taxon>Neopterygii</taxon>
        <taxon>Teleostei</taxon>
        <taxon>Neoteleostei</taxon>
        <taxon>Acanthomorphata</taxon>
        <taxon>Carangaria</taxon>
        <taxon>Pleuronectiformes</taxon>
        <taxon>Pleuronectoidei</taxon>
        <taxon>Cynoglossidae</taxon>
        <taxon>Cynoglossinae</taxon>
        <taxon>Cynoglossus</taxon>
    </lineage>
</organism>
<feature type="region of interest" description="Disordered" evidence="1">
    <location>
        <begin position="64"/>
        <end position="105"/>
    </location>
</feature>
<protein>
    <submittedName>
        <fullName evidence="2">Uncharacterized protein</fullName>
    </submittedName>
</protein>
<evidence type="ECO:0000313" key="2">
    <source>
        <dbReference type="Ensembl" id="ENSCSEP00000002619.1"/>
    </source>
</evidence>
<reference evidence="2 3" key="1">
    <citation type="journal article" date="2014" name="Nat. Genet.">
        <title>Whole-genome sequence of a flatfish provides insights into ZW sex chromosome evolution and adaptation to a benthic lifestyle.</title>
        <authorList>
            <person name="Chen S."/>
            <person name="Zhang G."/>
            <person name="Shao C."/>
            <person name="Huang Q."/>
            <person name="Liu G."/>
            <person name="Zhang P."/>
            <person name="Song W."/>
            <person name="An N."/>
            <person name="Chalopin D."/>
            <person name="Volff J.N."/>
            <person name="Hong Y."/>
            <person name="Li Q."/>
            <person name="Sha Z."/>
            <person name="Zhou H."/>
            <person name="Xie M."/>
            <person name="Yu Q."/>
            <person name="Liu Y."/>
            <person name="Xiang H."/>
            <person name="Wang N."/>
            <person name="Wu K."/>
            <person name="Yang C."/>
            <person name="Zhou Q."/>
            <person name="Liao X."/>
            <person name="Yang L."/>
            <person name="Hu Q."/>
            <person name="Zhang J."/>
            <person name="Meng L."/>
            <person name="Jin L."/>
            <person name="Tian Y."/>
            <person name="Lian J."/>
            <person name="Yang J."/>
            <person name="Miao G."/>
            <person name="Liu S."/>
            <person name="Liang Z."/>
            <person name="Yan F."/>
            <person name="Li Y."/>
            <person name="Sun B."/>
            <person name="Zhang H."/>
            <person name="Zhang J."/>
            <person name="Zhu Y."/>
            <person name="Du M."/>
            <person name="Zhao Y."/>
            <person name="Schartl M."/>
            <person name="Tang Q."/>
            <person name="Wang J."/>
        </authorList>
    </citation>
    <scope>NUCLEOTIDE SEQUENCE</scope>
</reference>
<sequence>MPHSGRLNRDRGRGGLDTSIELRQRRTTAGADGAQRLEVLEVGLGPPAPVAAWDSRALAAADGDKGKRGCTSLMGDSVSSHVPWRRSERRRHSVERNDALAGGGTEGKSDFLRFPCCCVVGVAT</sequence>
<feature type="compositionally biased region" description="Basic and acidic residues" evidence="1">
    <location>
        <begin position="7"/>
        <end position="24"/>
    </location>
</feature>
<proteinExistence type="predicted"/>
<reference evidence="2" key="2">
    <citation type="submission" date="2025-08" db="UniProtKB">
        <authorList>
            <consortium name="Ensembl"/>
        </authorList>
    </citation>
    <scope>IDENTIFICATION</scope>
</reference>